<reference evidence="4" key="1">
    <citation type="submission" date="2021-01" db="EMBL/GenBank/DDBJ databases">
        <title>Whole genome shotgun sequence of Rugosimonospora africana NBRC 104875.</title>
        <authorList>
            <person name="Komaki H."/>
            <person name="Tamura T."/>
        </authorList>
    </citation>
    <scope>NUCLEOTIDE SEQUENCE</scope>
    <source>
        <strain evidence="4">NBRC 104875</strain>
    </source>
</reference>
<dbReference type="EMBL" id="BONZ01000077">
    <property type="protein sequence ID" value="GIH19158.1"/>
    <property type="molecule type" value="Genomic_DNA"/>
</dbReference>
<evidence type="ECO:0000313" key="4">
    <source>
        <dbReference type="EMBL" id="GIH19158.1"/>
    </source>
</evidence>
<dbReference type="Gene3D" id="1.10.10.10">
    <property type="entry name" value="Winged helix-like DNA-binding domain superfamily/Winged helix DNA-binding domain"/>
    <property type="match status" value="1"/>
</dbReference>
<dbReference type="GO" id="GO:0005737">
    <property type="term" value="C:cytoplasm"/>
    <property type="evidence" value="ECO:0007669"/>
    <property type="project" value="TreeGrafter"/>
</dbReference>
<protein>
    <submittedName>
        <fullName evidence="4">LuxR family transcriptional regulator</fullName>
    </submittedName>
</protein>
<evidence type="ECO:0000259" key="3">
    <source>
        <dbReference type="PROSITE" id="PS50043"/>
    </source>
</evidence>
<keyword evidence="5" id="KW-1185">Reference proteome</keyword>
<evidence type="ECO:0000256" key="1">
    <source>
        <dbReference type="ARBA" id="ARBA00022741"/>
    </source>
</evidence>
<dbReference type="GO" id="GO:0003677">
    <property type="term" value="F:DNA binding"/>
    <property type="evidence" value="ECO:0007669"/>
    <property type="project" value="InterPro"/>
</dbReference>
<dbReference type="PRINTS" id="PR00038">
    <property type="entry name" value="HTHLUXR"/>
</dbReference>
<evidence type="ECO:0000256" key="2">
    <source>
        <dbReference type="ARBA" id="ARBA00022840"/>
    </source>
</evidence>
<keyword evidence="1" id="KW-0547">Nucleotide-binding</keyword>
<dbReference type="SUPFAM" id="SSF46894">
    <property type="entry name" value="C-terminal effector domain of the bipartite response regulators"/>
    <property type="match status" value="1"/>
</dbReference>
<dbReference type="GO" id="GO:0006355">
    <property type="term" value="P:regulation of DNA-templated transcription"/>
    <property type="evidence" value="ECO:0007669"/>
    <property type="project" value="InterPro"/>
</dbReference>
<dbReference type="AlphaFoldDB" id="A0A8J3QYD9"/>
<dbReference type="InterPro" id="IPR041664">
    <property type="entry name" value="AAA_16"/>
</dbReference>
<dbReference type="InterPro" id="IPR036388">
    <property type="entry name" value="WH-like_DNA-bd_sf"/>
</dbReference>
<dbReference type="GO" id="GO:0005524">
    <property type="term" value="F:ATP binding"/>
    <property type="evidence" value="ECO:0007669"/>
    <property type="project" value="UniProtKB-KW"/>
</dbReference>
<dbReference type="InterPro" id="IPR000792">
    <property type="entry name" value="Tscrpt_reg_LuxR_C"/>
</dbReference>
<dbReference type="Proteomes" id="UP000642748">
    <property type="component" value="Unassembled WGS sequence"/>
</dbReference>
<dbReference type="GO" id="GO:0004016">
    <property type="term" value="F:adenylate cyclase activity"/>
    <property type="evidence" value="ECO:0007669"/>
    <property type="project" value="TreeGrafter"/>
</dbReference>
<dbReference type="PANTHER" id="PTHR16305">
    <property type="entry name" value="TESTICULAR SOLUBLE ADENYLYL CYCLASE"/>
    <property type="match status" value="1"/>
</dbReference>
<sequence length="999" mass="107077">MVDRVRNRAGVAALWTGVALGSEGVAPSVCHGRAGDESWAVSAPRFVGRGRELAGLARALAAPPALVLIEGEAGIGKTRLLQEFLTARETRGRVLVASAPPVRRPYTLACVVDAVRQSTDGIAGLGLTGLAGALRPLFPEWVADLPSAPEPAEDALAGRHRLFRALAELIGRLEVDVLVVEDVHWADEATLEFLLFLAAARPARLSLVVSYRPEDVSPDSLLLRLSSRPPPGMTLLRLGVGPLDVAETAELVSSMLADGHVSSAFAALLHERTEGVPLAVEESVRLLHDRADLVRRGDEWVRHSLADIRVPPTVRDAVLERVRRLRPGVQAVLRAAAVLAEASEPAALLACAGLSADPERSDWAEALGSGLLAETAAGLVGYRHVLASRAVYESMPVSERRALHLRAGTALESSPQPPMARLAWQFREAGDTERWCRYAELAAEAALVAGDDLAAVTMLHDLLTTADLPPAKVLALMERLPLAPLTGADRIGQLVRVLRDAISSTALTPNEAARLRFQLGMLLDMAAEFGASRAELEAAIPHLRAGSPESARAMLLLGWARGAPWRRQVHLQWLHRAAQAIPLLPPAARPGATGSRATGLLLLGEEEGWAAAGEVPDDTDTRVQRRNVVLRDLNVGDLAVRWGRYVEARIRLDRAYELTGRHQYLRWRVGVAVTLAHLDWCVGNWSGLAERADALTQDESVLAMDRLESELVSGLLATAAGRDVDAALLRLLGEWRQRGATDCLMEPAAALARSWLANGRIDDALGVTEEPVAIVTHKEIWLWATDVVPARVDALVASGRLGEAAAVVGAFERGLRGRDMPAPAAGLALCRAILTQGDEAAERATNLFARAAEAWQALPRPYDALLARERQARCLLTAGRPDAGLALLGEVCRGLADLGASGDAERVARFMRDHGHTPPPTWRGGRRGYGDQLSPRELDVVRLVIAGRTSREIAALLHRSPKTVTTQINSAMRKFHVSSRTALAVSAIEAGVTADGSAE</sequence>
<dbReference type="InterPro" id="IPR016032">
    <property type="entry name" value="Sig_transdc_resp-reg_C-effctor"/>
</dbReference>
<accession>A0A8J3QYD9</accession>
<dbReference type="PROSITE" id="PS00622">
    <property type="entry name" value="HTH_LUXR_1"/>
    <property type="match status" value="1"/>
</dbReference>
<organism evidence="4 5">
    <name type="scientific">Rugosimonospora africana</name>
    <dbReference type="NCBI Taxonomy" id="556532"/>
    <lineage>
        <taxon>Bacteria</taxon>
        <taxon>Bacillati</taxon>
        <taxon>Actinomycetota</taxon>
        <taxon>Actinomycetes</taxon>
        <taxon>Micromonosporales</taxon>
        <taxon>Micromonosporaceae</taxon>
        <taxon>Rugosimonospora</taxon>
    </lineage>
</organism>
<dbReference type="CDD" id="cd06170">
    <property type="entry name" value="LuxR_C_like"/>
    <property type="match status" value="1"/>
</dbReference>
<dbReference type="InterPro" id="IPR027417">
    <property type="entry name" value="P-loop_NTPase"/>
</dbReference>
<feature type="domain" description="HTH luxR-type" evidence="3">
    <location>
        <begin position="926"/>
        <end position="991"/>
    </location>
</feature>
<dbReference type="Pfam" id="PF13191">
    <property type="entry name" value="AAA_16"/>
    <property type="match status" value="1"/>
</dbReference>
<dbReference type="PANTHER" id="PTHR16305:SF35">
    <property type="entry name" value="TRANSCRIPTIONAL ACTIVATOR DOMAIN"/>
    <property type="match status" value="1"/>
</dbReference>
<name>A0A8J3QYD9_9ACTN</name>
<keyword evidence="2" id="KW-0067">ATP-binding</keyword>
<dbReference type="SMART" id="SM00421">
    <property type="entry name" value="HTH_LUXR"/>
    <property type="match status" value="1"/>
</dbReference>
<comment type="caution">
    <text evidence="4">The sequence shown here is derived from an EMBL/GenBank/DDBJ whole genome shotgun (WGS) entry which is preliminary data.</text>
</comment>
<dbReference type="SUPFAM" id="SSF52540">
    <property type="entry name" value="P-loop containing nucleoside triphosphate hydrolases"/>
    <property type="match status" value="1"/>
</dbReference>
<gene>
    <name evidence="4" type="ORF">Raf01_73300</name>
</gene>
<proteinExistence type="predicted"/>
<dbReference type="Pfam" id="PF00196">
    <property type="entry name" value="GerE"/>
    <property type="match status" value="1"/>
</dbReference>
<evidence type="ECO:0000313" key="5">
    <source>
        <dbReference type="Proteomes" id="UP000642748"/>
    </source>
</evidence>
<dbReference type="PROSITE" id="PS50043">
    <property type="entry name" value="HTH_LUXR_2"/>
    <property type="match status" value="1"/>
</dbReference>